<evidence type="ECO:0000256" key="1">
    <source>
        <dbReference type="SAM" id="Phobius"/>
    </source>
</evidence>
<feature type="transmembrane region" description="Helical" evidence="1">
    <location>
        <begin position="75"/>
        <end position="95"/>
    </location>
</feature>
<proteinExistence type="predicted"/>
<feature type="transmembrane region" description="Helical" evidence="1">
    <location>
        <begin position="202"/>
        <end position="224"/>
    </location>
</feature>
<organism evidence="2 3">
    <name type="scientific">Streptomyces jeddahensis</name>
    <dbReference type="NCBI Taxonomy" id="1716141"/>
    <lineage>
        <taxon>Bacteria</taxon>
        <taxon>Bacillati</taxon>
        <taxon>Actinomycetota</taxon>
        <taxon>Actinomycetes</taxon>
        <taxon>Kitasatosporales</taxon>
        <taxon>Streptomycetaceae</taxon>
        <taxon>Streptomyces</taxon>
    </lineage>
</organism>
<evidence type="ECO:0008006" key="4">
    <source>
        <dbReference type="Google" id="ProtNLM"/>
    </source>
</evidence>
<feature type="transmembrane region" description="Helical" evidence="1">
    <location>
        <begin position="394"/>
        <end position="415"/>
    </location>
</feature>
<dbReference type="EMBL" id="LOHS01000123">
    <property type="protein sequence ID" value="OAH10720.1"/>
    <property type="molecule type" value="Genomic_DNA"/>
</dbReference>
<dbReference type="STRING" id="1716141.STSP_59590"/>
<gene>
    <name evidence="2" type="ORF">STSP_59590</name>
</gene>
<keyword evidence="1" id="KW-0812">Transmembrane</keyword>
<protein>
    <recommendedName>
        <fullName evidence="4">DUF3592 domain-containing protein</fullName>
    </recommendedName>
</protein>
<dbReference type="AlphaFoldDB" id="A0A177HJE9"/>
<evidence type="ECO:0000313" key="3">
    <source>
        <dbReference type="Proteomes" id="UP000077381"/>
    </source>
</evidence>
<accession>A0A177HJE9</accession>
<keyword evidence="3" id="KW-1185">Reference proteome</keyword>
<sequence>MRVCLALVALGIVAVVVRALTSPSEPTPRWDLFICILVALAGAIGGFIELRRSRLSAVGVDSGGRYWWPAQRSTWMGFGLFLIVVPVLLVVYATFSYSADAWRITEAGHTISEVKVHEVLSSEHSRNQRTRNSTYSSKVEVSIPFASGTRDVTGKVFSDEPMRPGDEVWALYAPSSGSLGAILDTDRAALEEKTGGPAGLPLILLVAGWTAWWLFLALVCGSVGSSLPALRSGRVRALGVSVVGGGAARVNKTQDGSETGRPHPCLLLEGADGARMRLFMDRAVNPVSLAADTGGEAQLYWAPRPRSGQQGSARRQAVLVAPDNRYVRGWVDAAPGSVFPDGAPVPASKELPGGRELRAIRTLPTWDPAVHGAGFVALQVALLALMMMTLGVGAAGAVLLASVAVLALPVAWMVTASRRTRHLTKLPVRDEPADAK</sequence>
<comment type="caution">
    <text evidence="2">The sequence shown here is derived from an EMBL/GenBank/DDBJ whole genome shotgun (WGS) entry which is preliminary data.</text>
</comment>
<evidence type="ECO:0000313" key="2">
    <source>
        <dbReference type="EMBL" id="OAH10720.1"/>
    </source>
</evidence>
<keyword evidence="1" id="KW-0472">Membrane</keyword>
<keyword evidence="1" id="KW-1133">Transmembrane helix</keyword>
<name>A0A177HJE9_9ACTN</name>
<feature type="transmembrane region" description="Helical" evidence="1">
    <location>
        <begin position="368"/>
        <end position="388"/>
    </location>
</feature>
<dbReference type="Proteomes" id="UP000077381">
    <property type="component" value="Unassembled WGS sequence"/>
</dbReference>
<dbReference type="PATRIC" id="fig|1716141.3.peg.6267"/>
<feature type="transmembrane region" description="Helical" evidence="1">
    <location>
        <begin position="29"/>
        <end position="48"/>
    </location>
</feature>
<reference evidence="2 3" key="1">
    <citation type="submission" date="2015-12" db="EMBL/GenBank/DDBJ databases">
        <title>Genome sequence of Streptomyces sp. G25.</title>
        <authorList>
            <person name="Poehlein A."/>
            <person name="Roettig A."/>
            <person name="Hiessl S."/>
            <person name="Hauschild P."/>
            <person name="Schauer J."/>
            <person name="Madkour M.H."/>
            <person name="Al-Ansari A.M."/>
            <person name="Almakishah N.H."/>
            <person name="Steinbuechel A."/>
            <person name="Daniel R."/>
        </authorList>
    </citation>
    <scope>NUCLEOTIDE SEQUENCE [LARGE SCALE GENOMIC DNA]</scope>
    <source>
        <strain evidence="3">G25(2015)</strain>
    </source>
</reference>